<reference evidence="2" key="1">
    <citation type="submission" date="2021-03" db="EMBL/GenBank/DDBJ databases">
        <title>Draft genome sequence of rust myrtle Austropuccinia psidii MF-1, a brazilian biotype.</title>
        <authorList>
            <person name="Quecine M.C."/>
            <person name="Pachon D.M.R."/>
            <person name="Bonatelli M.L."/>
            <person name="Correr F.H."/>
            <person name="Franceschini L.M."/>
            <person name="Leite T.F."/>
            <person name="Margarido G.R.A."/>
            <person name="Almeida C.A."/>
            <person name="Ferrarezi J.A."/>
            <person name="Labate C.A."/>
        </authorList>
    </citation>
    <scope>NUCLEOTIDE SEQUENCE</scope>
    <source>
        <strain evidence="2">MF-1</strain>
    </source>
</reference>
<evidence type="ECO:0000313" key="2">
    <source>
        <dbReference type="EMBL" id="MBW0550156.1"/>
    </source>
</evidence>
<accession>A0A9Q3IUG8</accession>
<gene>
    <name evidence="2" type="ORF">O181_089871</name>
</gene>
<dbReference type="EMBL" id="AVOT02055647">
    <property type="protein sequence ID" value="MBW0550156.1"/>
    <property type="molecule type" value="Genomic_DNA"/>
</dbReference>
<organism evidence="2 3">
    <name type="scientific">Austropuccinia psidii MF-1</name>
    <dbReference type="NCBI Taxonomy" id="1389203"/>
    <lineage>
        <taxon>Eukaryota</taxon>
        <taxon>Fungi</taxon>
        <taxon>Dikarya</taxon>
        <taxon>Basidiomycota</taxon>
        <taxon>Pucciniomycotina</taxon>
        <taxon>Pucciniomycetes</taxon>
        <taxon>Pucciniales</taxon>
        <taxon>Sphaerophragmiaceae</taxon>
        <taxon>Austropuccinia</taxon>
    </lineage>
</organism>
<name>A0A9Q3IUG8_9BASI</name>
<keyword evidence="3" id="KW-1185">Reference proteome</keyword>
<sequence length="85" mass="9578">MPFSPSKPSEIGESVIVSMKDHYHLMKHLLYPAKSHRHCLDKDMMIPTDSQSSSRPLSANEQTETETDMVLSSALSFAPNFNQKI</sequence>
<feature type="region of interest" description="Disordered" evidence="1">
    <location>
        <begin position="45"/>
        <end position="68"/>
    </location>
</feature>
<feature type="compositionally biased region" description="Polar residues" evidence="1">
    <location>
        <begin position="48"/>
        <end position="62"/>
    </location>
</feature>
<protein>
    <submittedName>
        <fullName evidence="2">Uncharacterized protein</fullName>
    </submittedName>
</protein>
<comment type="caution">
    <text evidence="2">The sequence shown here is derived from an EMBL/GenBank/DDBJ whole genome shotgun (WGS) entry which is preliminary data.</text>
</comment>
<proteinExistence type="predicted"/>
<evidence type="ECO:0000313" key="3">
    <source>
        <dbReference type="Proteomes" id="UP000765509"/>
    </source>
</evidence>
<evidence type="ECO:0000256" key="1">
    <source>
        <dbReference type="SAM" id="MobiDB-lite"/>
    </source>
</evidence>
<dbReference type="OrthoDB" id="2503003at2759"/>
<dbReference type="Proteomes" id="UP000765509">
    <property type="component" value="Unassembled WGS sequence"/>
</dbReference>
<dbReference type="AlphaFoldDB" id="A0A9Q3IUG8"/>